<protein>
    <recommendedName>
        <fullName evidence="1">RNase III domain-containing protein</fullName>
    </recommendedName>
</protein>
<dbReference type="EMBL" id="CP119901">
    <property type="protein sequence ID" value="WFD22546.1"/>
    <property type="molecule type" value="Genomic_DNA"/>
</dbReference>
<name>A0AAF0EGZ5_9BASI</name>
<organism evidence="2 3">
    <name type="scientific">Malassezia equina</name>
    <dbReference type="NCBI Taxonomy" id="1381935"/>
    <lineage>
        <taxon>Eukaryota</taxon>
        <taxon>Fungi</taxon>
        <taxon>Dikarya</taxon>
        <taxon>Basidiomycota</taxon>
        <taxon>Ustilaginomycotina</taxon>
        <taxon>Malasseziomycetes</taxon>
        <taxon>Malasseziales</taxon>
        <taxon>Malasseziaceae</taxon>
        <taxon>Malassezia</taxon>
    </lineage>
</organism>
<accession>A0AAF0EGZ5</accession>
<keyword evidence="3" id="KW-1185">Reference proteome</keyword>
<evidence type="ECO:0000313" key="2">
    <source>
        <dbReference type="EMBL" id="WFD22546.1"/>
    </source>
</evidence>
<dbReference type="AlphaFoldDB" id="A0AAF0EGZ5"/>
<sequence length="588" mass="65705">MGANLTPTDILVYLNSAEFSSYRSSSEPSKGLLGAEETLATTALTHESWMHGIQGHNRRLAFLGTYSLMLTKGRRVLKTYLTMFLFNILSKASAESPSDAEFLQNILSKPDGVDQIVATHQLGDHVGRELGLEKVMRWHPSLRMDGASGSKETGLFKVRGSCVEAVVGAIYHYKTLTFRNALTHVLKLAFVGEDTVRLALAVCIWASIYKFVNNALRLLTPYPKPVVQHRIPMRRTRTAPAATFKLGGMDDHCDMHEKATQSNKEKEKELHQKHKLEWKHLSTHARANGMPGIPHGEVLAFGLANIQIIMSWLGAPQYLDRGYRAWIDKASDVPKPTLQIYLSHAANKIPDPWALVALFGGTIPEPVSENPRVFADLPPNKYAPEGVSGKVIERVYNWMDHGHLERFPNCGLSHVNTDNHFYATYQNFSKAWKFIIPKSSIIRMFLDASRSSAFLATYVVLVKSAFCLLHGTADRITFSSLNNYAAFRKLSSILADHKCKAIAGFISCLSLFVEHKRRRSELTAYVLPKAFESFWKSGRARGILPRVPYGDYILGAASMSMIMGTFAHNPENLSKLVSLVIYQLIGRN</sequence>
<dbReference type="GO" id="GO:0006396">
    <property type="term" value="P:RNA processing"/>
    <property type="evidence" value="ECO:0007669"/>
    <property type="project" value="InterPro"/>
</dbReference>
<dbReference type="Pfam" id="PF14622">
    <property type="entry name" value="Ribonucleas_3_3"/>
    <property type="match status" value="1"/>
</dbReference>
<dbReference type="InterPro" id="IPR036389">
    <property type="entry name" value="RNase_III_sf"/>
</dbReference>
<proteinExistence type="predicted"/>
<dbReference type="Proteomes" id="UP001214415">
    <property type="component" value="Chromosome 2"/>
</dbReference>
<dbReference type="Gene3D" id="1.10.1520.10">
    <property type="entry name" value="Ribonuclease III domain"/>
    <property type="match status" value="1"/>
</dbReference>
<feature type="domain" description="RNase III" evidence="1">
    <location>
        <begin position="37"/>
        <end position="176"/>
    </location>
</feature>
<gene>
    <name evidence="2" type="ORF">MEQU1_001218</name>
</gene>
<dbReference type="InterPro" id="IPR026749">
    <property type="entry name" value="Tmem135"/>
</dbReference>
<reference evidence="2" key="1">
    <citation type="submission" date="2023-03" db="EMBL/GenBank/DDBJ databases">
        <title>Mating type loci evolution in Malassezia.</title>
        <authorList>
            <person name="Coelho M.A."/>
        </authorList>
    </citation>
    <scope>NUCLEOTIDE SEQUENCE</scope>
    <source>
        <strain evidence="2">CBS 12830</strain>
    </source>
</reference>
<evidence type="ECO:0000313" key="3">
    <source>
        <dbReference type="Proteomes" id="UP001214415"/>
    </source>
</evidence>
<evidence type="ECO:0000259" key="1">
    <source>
        <dbReference type="Pfam" id="PF14622"/>
    </source>
</evidence>
<dbReference type="SUPFAM" id="SSF69065">
    <property type="entry name" value="RNase III domain-like"/>
    <property type="match status" value="1"/>
</dbReference>
<dbReference type="InterPro" id="IPR000999">
    <property type="entry name" value="RNase_III_dom"/>
</dbReference>
<dbReference type="PANTHER" id="PTHR12459:SF6">
    <property type="entry name" value="GB|AAD46013.1"/>
    <property type="match status" value="1"/>
</dbReference>
<dbReference type="GO" id="GO:0004525">
    <property type="term" value="F:ribonuclease III activity"/>
    <property type="evidence" value="ECO:0007669"/>
    <property type="project" value="InterPro"/>
</dbReference>
<dbReference type="PANTHER" id="PTHR12459">
    <property type="entry name" value="TRANSMEMBRANE PROTEIN 135-RELATED"/>
    <property type="match status" value="1"/>
</dbReference>
<dbReference type="CDD" id="cd00593">
    <property type="entry name" value="RIBOc"/>
    <property type="match status" value="1"/>
</dbReference>